<feature type="transmembrane region" description="Helical" evidence="1">
    <location>
        <begin position="12"/>
        <end position="32"/>
    </location>
</feature>
<keyword evidence="3" id="KW-1185">Reference proteome</keyword>
<feature type="transmembrane region" description="Helical" evidence="1">
    <location>
        <begin position="70"/>
        <end position="89"/>
    </location>
</feature>
<protein>
    <submittedName>
        <fullName evidence="2">Uncharacterized protein</fullName>
    </submittedName>
</protein>
<keyword evidence="1" id="KW-0812">Transmembrane</keyword>
<dbReference type="Proteomes" id="UP000267469">
    <property type="component" value="Unassembled WGS sequence"/>
</dbReference>
<sequence>MKKLSVLQKVLLSIFPALGIIFFVDTFFFQSIPHEVFVTMWWILLVLMVIHNIALIIRIWKAVTEAGTKFIFIFLVLSIILFHPIYVWILDDKYCR</sequence>
<name>A0A3N0EQR3_SINP1</name>
<evidence type="ECO:0000256" key="1">
    <source>
        <dbReference type="SAM" id="Phobius"/>
    </source>
</evidence>
<gene>
    <name evidence="2" type="ORF">ED312_06580</name>
</gene>
<comment type="caution">
    <text evidence="2">The sequence shown here is derived from an EMBL/GenBank/DDBJ whole genome shotgun (WGS) entry which is preliminary data.</text>
</comment>
<feature type="transmembrane region" description="Helical" evidence="1">
    <location>
        <begin position="38"/>
        <end position="58"/>
    </location>
</feature>
<keyword evidence="1" id="KW-1133">Transmembrane helix</keyword>
<reference evidence="2 3" key="1">
    <citation type="submission" date="2018-10" db="EMBL/GenBank/DDBJ databases">
        <title>Sinomicrobium pectinilyticum sp. nov., a pectinase-producing bacterium isolated from alkaline and saline soil, and emended description of the genus Sinomicrobium.</title>
        <authorList>
            <person name="Cheng B."/>
            <person name="Li C."/>
            <person name="Lai Q."/>
            <person name="Du M."/>
            <person name="Shao Z."/>
            <person name="Xu P."/>
            <person name="Yang C."/>
        </authorList>
    </citation>
    <scope>NUCLEOTIDE SEQUENCE [LARGE SCALE GENOMIC DNA]</scope>
    <source>
        <strain evidence="2 3">5DNS001</strain>
    </source>
</reference>
<organism evidence="2 3">
    <name type="scientific">Sinomicrobium pectinilyticum</name>
    <dbReference type="NCBI Taxonomy" id="1084421"/>
    <lineage>
        <taxon>Bacteria</taxon>
        <taxon>Pseudomonadati</taxon>
        <taxon>Bacteroidota</taxon>
        <taxon>Flavobacteriia</taxon>
        <taxon>Flavobacteriales</taxon>
        <taxon>Flavobacteriaceae</taxon>
        <taxon>Sinomicrobium</taxon>
    </lineage>
</organism>
<dbReference type="RefSeq" id="WP_123215219.1">
    <property type="nucleotide sequence ID" value="NZ_RJTM01000034.1"/>
</dbReference>
<evidence type="ECO:0000313" key="3">
    <source>
        <dbReference type="Proteomes" id="UP000267469"/>
    </source>
</evidence>
<dbReference type="AlphaFoldDB" id="A0A3N0EQR3"/>
<dbReference type="EMBL" id="RJTM01000034">
    <property type="protein sequence ID" value="RNL90087.1"/>
    <property type="molecule type" value="Genomic_DNA"/>
</dbReference>
<evidence type="ECO:0000313" key="2">
    <source>
        <dbReference type="EMBL" id="RNL90087.1"/>
    </source>
</evidence>
<accession>A0A3N0EQR3</accession>
<keyword evidence="1" id="KW-0472">Membrane</keyword>
<proteinExistence type="predicted"/>